<evidence type="ECO:0000256" key="1">
    <source>
        <dbReference type="ARBA" id="ARBA00022723"/>
    </source>
</evidence>
<dbReference type="EnsemblMetazoa" id="ENSAATROPT000939">
    <property type="protein sequence ID" value="ENSAATROPP000896"/>
    <property type="gene ID" value="ENSAATROPG000751"/>
</dbReference>
<dbReference type="AlphaFoldDB" id="A0AAG5CQ15"/>
<dbReference type="InterPro" id="IPR013087">
    <property type="entry name" value="Znf_C2H2_type"/>
</dbReference>
<evidence type="ECO:0000256" key="3">
    <source>
        <dbReference type="ARBA" id="ARBA00022771"/>
    </source>
</evidence>
<name>A0AAG5CQ15_ANOAO</name>
<keyword evidence="9" id="KW-1185">Reference proteome</keyword>
<accession>A0AAG5CQ15</accession>
<feature type="domain" description="C2H2-type" evidence="7">
    <location>
        <begin position="354"/>
        <end position="381"/>
    </location>
</feature>
<dbReference type="Pfam" id="PF00096">
    <property type="entry name" value="zf-C2H2"/>
    <property type="match status" value="2"/>
</dbReference>
<feature type="compositionally biased region" description="Basic residues" evidence="6">
    <location>
        <begin position="249"/>
        <end position="260"/>
    </location>
</feature>
<dbReference type="SUPFAM" id="SSF57667">
    <property type="entry name" value="beta-beta-alpha zinc fingers"/>
    <property type="match status" value="2"/>
</dbReference>
<evidence type="ECO:0000256" key="5">
    <source>
        <dbReference type="PROSITE-ProRule" id="PRU00042"/>
    </source>
</evidence>
<dbReference type="PROSITE" id="PS50157">
    <property type="entry name" value="ZINC_FINGER_C2H2_2"/>
    <property type="match status" value="4"/>
</dbReference>
<dbReference type="SMART" id="SM00355">
    <property type="entry name" value="ZnF_C2H2"/>
    <property type="match status" value="4"/>
</dbReference>
<feature type="region of interest" description="Disordered" evidence="6">
    <location>
        <begin position="225"/>
        <end position="263"/>
    </location>
</feature>
<sequence>MELNGYYRSSTMDIYGSEHPIGYYHTNYPMGMADGGGEATAYNGWSTGASSERYGTGHWYARDAGTSVPWNPTVSNSGYDPRIMPSPWTYEWGHNQQLADGMTHHQQMSGMYAQNESLLLPVAPESDGGYITPENSVDYQEMAGVTLDSDGLPMVYSHIVKSEPTIFKSELGTMEYAAPTPPLSPYECVQFDHSALVAQTNEPPAQSEAPVLFEVKIMSDVTHSFDESKDQEVQQQDRQQQRDNTPKSLKPKPPRTKQPRKSQLQTQWNCEECNKCFIRRLGLVQHNAIKHAGDRPFCCNKCGKRFADAELLDKHIHRHQSMDKPFKCALCPKQFYYRMDLIRHDYKHTGNSPHVCSYCSKSFSRQDHLRRHEFIHERESGENERHSPTNYNS</sequence>
<reference evidence="8" key="1">
    <citation type="submission" date="2024-04" db="UniProtKB">
        <authorList>
            <consortium name="EnsemblMetazoa"/>
        </authorList>
    </citation>
    <scope>IDENTIFICATION</scope>
    <source>
        <strain evidence="8">EBRO</strain>
    </source>
</reference>
<dbReference type="Gene3D" id="3.30.160.60">
    <property type="entry name" value="Classic Zinc Finger"/>
    <property type="match status" value="3"/>
</dbReference>
<protein>
    <recommendedName>
        <fullName evidence="7">C2H2-type domain-containing protein</fullName>
    </recommendedName>
</protein>
<feature type="domain" description="C2H2-type" evidence="7">
    <location>
        <begin position="297"/>
        <end position="325"/>
    </location>
</feature>
<dbReference type="InterPro" id="IPR036236">
    <property type="entry name" value="Znf_C2H2_sf"/>
</dbReference>
<dbReference type="FunFam" id="3.30.160.60:FF:000065">
    <property type="entry name" value="B-cell CLL/lymphoma 6, member B"/>
    <property type="match status" value="1"/>
</dbReference>
<evidence type="ECO:0000313" key="8">
    <source>
        <dbReference type="EnsemblMetazoa" id="ENSAATROPP000896"/>
    </source>
</evidence>
<dbReference type="PANTHER" id="PTHR23226">
    <property type="entry name" value="ZINC FINGER AND SCAN DOMAIN-CONTAINING"/>
    <property type="match status" value="1"/>
</dbReference>
<dbReference type="PROSITE" id="PS00028">
    <property type="entry name" value="ZINC_FINGER_C2H2_1"/>
    <property type="match status" value="4"/>
</dbReference>
<keyword evidence="1" id="KW-0479">Metal-binding</keyword>
<proteinExistence type="predicted"/>
<evidence type="ECO:0000256" key="2">
    <source>
        <dbReference type="ARBA" id="ARBA00022737"/>
    </source>
</evidence>
<evidence type="ECO:0000313" key="9">
    <source>
        <dbReference type="Proteomes" id="UP000075880"/>
    </source>
</evidence>
<keyword evidence="4" id="KW-0862">Zinc</keyword>
<feature type="domain" description="C2H2-type" evidence="7">
    <location>
        <begin position="268"/>
        <end position="296"/>
    </location>
</feature>
<keyword evidence="3 5" id="KW-0863">Zinc-finger</keyword>
<dbReference type="GO" id="GO:0008270">
    <property type="term" value="F:zinc ion binding"/>
    <property type="evidence" value="ECO:0007669"/>
    <property type="project" value="UniProtKB-KW"/>
</dbReference>
<evidence type="ECO:0000259" key="7">
    <source>
        <dbReference type="PROSITE" id="PS50157"/>
    </source>
</evidence>
<evidence type="ECO:0000256" key="4">
    <source>
        <dbReference type="ARBA" id="ARBA00022833"/>
    </source>
</evidence>
<evidence type="ECO:0000256" key="6">
    <source>
        <dbReference type="SAM" id="MobiDB-lite"/>
    </source>
</evidence>
<feature type="domain" description="C2H2-type" evidence="7">
    <location>
        <begin position="326"/>
        <end position="353"/>
    </location>
</feature>
<dbReference type="Proteomes" id="UP000075880">
    <property type="component" value="Unassembled WGS sequence"/>
</dbReference>
<keyword evidence="2" id="KW-0677">Repeat</keyword>
<organism evidence="8 9">
    <name type="scientific">Anopheles atroparvus</name>
    <name type="common">European mosquito</name>
    <dbReference type="NCBI Taxonomy" id="41427"/>
    <lineage>
        <taxon>Eukaryota</taxon>
        <taxon>Metazoa</taxon>
        <taxon>Ecdysozoa</taxon>
        <taxon>Arthropoda</taxon>
        <taxon>Hexapoda</taxon>
        <taxon>Insecta</taxon>
        <taxon>Pterygota</taxon>
        <taxon>Neoptera</taxon>
        <taxon>Endopterygota</taxon>
        <taxon>Diptera</taxon>
        <taxon>Nematocera</taxon>
        <taxon>Culicoidea</taxon>
        <taxon>Culicidae</taxon>
        <taxon>Anophelinae</taxon>
        <taxon>Anopheles</taxon>
    </lineage>
</organism>